<evidence type="ECO:0000259" key="3">
    <source>
        <dbReference type="Pfam" id="PF00534"/>
    </source>
</evidence>
<keyword evidence="2" id="KW-0472">Membrane</keyword>
<keyword evidence="1" id="KW-0175">Coiled coil</keyword>
<dbReference type="Pfam" id="PF13439">
    <property type="entry name" value="Glyco_transf_4"/>
    <property type="match status" value="1"/>
</dbReference>
<dbReference type="EMBL" id="QAXS01000046">
    <property type="protein sequence ID" value="PTV93245.1"/>
    <property type="molecule type" value="Genomic_DNA"/>
</dbReference>
<protein>
    <submittedName>
        <fullName evidence="5">1,2-diacylglycerol 3-glucosyltransferase</fullName>
    </submittedName>
</protein>
<feature type="coiled-coil region" evidence="1">
    <location>
        <begin position="685"/>
        <end position="712"/>
    </location>
</feature>
<dbReference type="Proteomes" id="UP000244089">
    <property type="component" value="Unassembled WGS sequence"/>
</dbReference>
<accession>A0A2T5RFU5</accession>
<evidence type="ECO:0000313" key="6">
    <source>
        <dbReference type="Proteomes" id="UP000244089"/>
    </source>
</evidence>
<dbReference type="Gene3D" id="3.60.21.10">
    <property type="match status" value="1"/>
</dbReference>
<keyword evidence="2" id="KW-0812">Transmembrane</keyword>
<dbReference type="GO" id="GO:0016757">
    <property type="term" value="F:glycosyltransferase activity"/>
    <property type="evidence" value="ECO:0007669"/>
    <property type="project" value="InterPro"/>
</dbReference>
<feature type="domain" description="Glycosyl transferase family 1" evidence="3">
    <location>
        <begin position="551"/>
        <end position="711"/>
    </location>
</feature>
<feature type="transmembrane region" description="Helical" evidence="2">
    <location>
        <begin position="303"/>
        <end position="323"/>
    </location>
</feature>
<dbReference type="InterPro" id="IPR028098">
    <property type="entry name" value="Glyco_trans_4-like_N"/>
</dbReference>
<keyword evidence="5" id="KW-0808">Transferase</keyword>
<dbReference type="RefSeq" id="WP_108142530.1">
    <property type="nucleotide sequence ID" value="NZ_QAXS01000046.1"/>
</dbReference>
<dbReference type="Gene3D" id="3.40.50.2000">
    <property type="entry name" value="Glycogen Phosphorylase B"/>
    <property type="match status" value="2"/>
</dbReference>
<evidence type="ECO:0000259" key="4">
    <source>
        <dbReference type="Pfam" id="PF13439"/>
    </source>
</evidence>
<dbReference type="PANTHER" id="PTHR45947">
    <property type="entry name" value="SULFOQUINOVOSYL TRANSFERASE SQD2"/>
    <property type="match status" value="1"/>
</dbReference>
<gene>
    <name evidence="5" type="ORF">C8C76_14620</name>
</gene>
<comment type="caution">
    <text evidence="5">The sequence shown here is derived from an EMBL/GenBank/DDBJ whole genome shotgun (WGS) entry which is preliminary data.</text>
</comment>
<sequence length="740" mass="86104">MKNRGKLYILIFIVIISIIISYKIYAPYTIQDFKSVNVKNMEIIRGNTNNNNYSFAVVGNIENSIAIFDNRILKKIKQNNVDFIISTGNNVRDGDESKYRVFYRTLEKLKIPFLTAVGRREINDGGNDNFYKYFGPFYFSYQIGDSYFIFLDTTENTNLNWQQQWLNNELKEASEYENKFVIMNKTPVKIEAEYLLDDSIKYIKSKSLRTFYQDIFAEHNLDTVFSSNLEIYHQEEIEGVNYYVSGGAGGDLIFDNQKSFYHYLLVNVSDSGIDVEVQRLENSPGLISKLIVNIWVSLQSFIYANYINILLVLFIGLTIFYILHREINKEVDYYRDFAYDDHENKDKKLKIAMFSNNYFPVIGGVPISIKRLAKALRERGHQVKIFAPEYKEETDEEPNIIRCKSIYHYEEAGLDFPVTNIFSPQIKKDFKAGDFDLVHAHHPFWLGNKGRKLAEKFNLPIAFTYHTRLEKYSHYVPNILFMRKFFKNRLSHFLIRNFANNTDAVFAPTGSTKEYLRNIGVSRFIKVMPTGIDFDYYDLDQRQIDLLRDNLVGDSDYLLISVSRLSKEKNLYFLLNGIKKLKEKYELNFKLVIIGSGSEKENIEDFIKDNQLQNEIELIGAVDFKEMAKYYLAADLFVFASTTETQGMVLLEAMAGYNPVVAVKSSGIDDIIENGYNGFKTEEDLDKWSSKIKEILSDKEKFEQNSKKARNMAESYSIGEMGTEAEKVYYKILQLKKNTN</sequence>
<dbReference type="InterPro" id="IPR029052">
    <property type="entry name" value="Metallo-depent_PP-like"/>
</dbReference>
<evidence type="ECO:0000256" key="1">
    <source>
        <dbReference type="SAM" id="Coils"/>
    </source>
</evidence>
<dbReference type="PANTHER" id="PTHR45947:SF3">
    <property type="entry name" value="SULFOQUINOVOSYL TRANSFERASE SQD2"/>
    <property type="match status" value="1"/>
</dbReference>
<dbReference type="SUPFAM" id="SSF56300">
    <property type="entry name" value="Metallo-dependent phosphatases"/>
    <property type="match status" value="1"/>
</dbReference>
<organism evidence="5 6">
    <name type="scientific">Halanaerobium saccharolyticum</name>
    <dbReference type="NCBI Taxonomy" id="43595"/>
    <lineage>
        <taxon>Bacteria</taxon>
        <taxon>Bacillati</taxon>
        <taxon>Bacillota</taxon>
        <taxon>Clostridia</taxon>
        <taxon>Halanaerobiales</taxon>
        <taxon>Halanaerobiaceae</taxon>
        <taxon>Halanaerobium</taxon>
    </lineage>
</organism>
<dbReference type="SUPFAM" id="SSF53756">
    <property type="entry name" value="UDP-Glycosyltransferase/glycogen phosphorylase"/>
    <property type="match status" value="1"/>
</dbReference>
<dbReference type="AlphaFoldDB" id="A0A2T5RFU5"/>
<evidence type="ECO:0000313" key="5">
    <source>
        <dbReference type="EMBL" id="PTV93245.1"/>
    </source>
</evidence>
<dbReference type="Pfam" id="PF00534">
    <property type="entry name" value="Glycos_transf_1"/>
    <property type="match status" value="1"/>
</dbReference>
<name>A0A2T5RFU5_9FIRM</name>
<dbReference type="InterPro" id="IPR001296">
    <property type="entry name" value="Glyco_trans_1"/>
</dbReference>
<keyword evidence="2" id="KW-1133">Transmembrane helix</keyword>
<dbReference type="OrthoDB" id="9802525at2"/>
<feature type="transmembrane region" description="Helical" evidence="2">
    <location>
        <begin position="7"/>
        <end position="25"/>
    </location>
</feature>
<dbReference type="InterPro" id="IPR050194">
    <property type="entry name" value="Glycosyltransferase_grp1"/>
</dbReference>
<evidence type="ECO:0000256" key="2">
    <source>
        <dbReference type="SAM" id="Phobius"/>
    </source>
</evidence>
<feature type="domain" description="Glycosyltransferase subfamily 4-like N-terminal" evidence="4">
    <location>
        <begin position="362"/>
        <end position="535"/>
    </location>
</feature>
<reference evidence="5 6" key="1">
    <citation type="submission" date="2018-04" db="EMBL/GenBank/DDBJ databases">
        <title>Subsurface microbial communities from deep shales in Ohio and West Virginia, USA.</title>
        <authorList>
            <person name="Wrighton K."/>
        </authorList>
    </citation>
    <scope>NUCLEOTIDE SEQUENCE [LARGE SCALE GENOMIC DNA]</scope>
    <source>
        <strain evidence="5 6">WC1</strain>
    </source>
</reference>
<proteinExistence type="predicted"/>